<dbReference type="InterPro" id="IPR007210">
    <property type="entry name" value="ABC_Gly_betaine_transp_sub-bd"/>
</dbReference>
<dbReference type="Gene3D" id="3.40.190.10">
    <property type="entry name" value="Periplasmic binding protein-like II"/>
    <property type="match status" value="1"/>
</dbReference>
<dbReference type="AlphaFoldDB" id="A0A098Y9W4"/>
<dbReference type="SUPFAM" id="SSF53850">
    <property type="entry name" value="Periplasmic binding protein-like II"/>
    <property type="match status" value="1"/>
</dbReference>
<evidence type="ECO:0000313" key="4">
    <source>
        <dbReference type="Proteomes" id="UP000029713"/>
    </source>
</evidence>
<sequence length="326" mass="34848">MRTRAAAASSLAAATLLTGCGLQAATQYTPASAPADIQPIEGVAGEEIVVGSKNFTEQLILGKIAVIALQTAGFDVVDRTNIPGSVPARQGMVNGEIDMEWEYTGTAWLSYLGETAPIADPLEQYEAVRDAELANGLTWLPPAEANNTYAFAVRSEAVDDLGGISTLSEIAELPVEERTFCVDSEFASRNDGFVPMLETYGLELGDAQGVPRDNVSTLDTGAVYEATDQGQCNFGEVFTTDGRITALDLTVLEDDRAFFPNYNISPVLLTETFEEQPELADLFGQITPLLTNDVLQELNARVDVAGEQPGDVALEWMVSEGLVEPA</sequence>
<reference evidence="3 4" key="1">
    <citation type="submission" date="2014-07" db="EMBL/GenBank/DDBJ databases">
        <title>Biosystematic studies on Modestobacter strains isolated from extreme hyper-arid desert soil and from historic building.</title>
        <authorList>
            <person name="Bukarasam K."/>
            <person name="Bull A."/>
            <person name="Girard G."/>
            <person name="van Wezel G."/>
            <person name="Goodfellow M."/>
        </authorList>
    </citation>
    <scope>NUCLEOTIDE SEQUENCE [LARGE SCALE GENOMIC DNA]</scope>
    <source>
        <strain evidence="3 4">KNN45-2b</strain>
    </source>
</reference>
<keyword evidence="4" id="KW-1185">Reference proteome</keyword>
<organism evidence="3 4">
    <name type="scientific">Modestobacter caceresii</name>
    <dbReference type="NCBI Taxonomy" id="1522368"/>
    <lineage>
        <taxon>Bacteria</taxon>
        <taxon>Bacillati</taxon>
        <taxon>Actinomycetota</taxon>
        <taxon>Actinomycetes</taxon>
        <taxon>Geodermatophilales</taxon>
        <taxon>Geodermatophilaceae</taxon>
        <taxon>Modestobacter</taxon>
    </lineage>
</organism>
<dbReference type="Gene3D" id="3.40.190.120">
    <property type="entry name" value="Osmoprotection protein (prox), domain 2"/>
    <property type="match status" value="1"/>
</dbReference>
<dbReference type="GO" id="GO:0022857">
    <property type="term" value="F:transmembrane transporter activity"/>
    <property type="evidence" value="ECO:0007669"/>
    <property type="project" value="InterPro"/>
</dbReference>
<evidence type="ECO:0000256" key="1">
    <source>
        <dbReference type="SAM" id="SignalP"/>
    </source>
</evidence>
<feature type="chain" id="PRO_5001950897" evidence="1">
    <location>
        <begin position="25"/>
        <end position="326"/>
    </location>
</feature>
<dbReference type="CDD" id="cd13611">
    <property type="entry name" value="PBP2_YehZ"/>
    <property type="match status" value="1"/>
</dbReference>
<keyword evidence="1" id="KW-0732">Signal</keyword>
<accession>A0A098Y9W4</accession>
<dbReference type="OrthoDB" id="9781705at2"/>
<dbReference type="Proteomes" id="UP000029713">
    <property type="component" value="Unassembled WGS sequence"/>
</dbReference>
<feature type="signal peptide" evidence="1">
    <location>
        <begin position="1"/>
        <end position="24"/>
    </location>
</feature>
<dbReference type="GO" id="GO:0043190">
    <property type="term" value="C:ATP-binding cassette (ABC) transporter complex"/>
    <property type="evidence" value="ECO:0007669"/>
    <property type="project" value="InterPro"/>
</dbReference>
<proteinExistence type="predicted"/>
<gene>
    <name evidence="3" type="ORF">IN07_11810</name>
</gene>
<dbReference type="EMBL" id="JPMX01000046">
    <property type="protein sequence ID" value="KGH46551.1"/>
    <property type="molecule type" value="Genomic_DNA"/>
</dbReference>
<dbReference type="PROSITE" id="PS51257">
    <property type="entry name" value="PROKAR_LIPOPROTEIN"/>
    <property type="match status" value="1"/>
</dbReference>
<feature type="domain" description="ABC-type glycine betaine transport system substrate-binding" evidence="2">
    <location>
        <begin position="47"/>
        <end position="317"/>
    </location>
</feature>
<name>A0A098Y9W4_9ACTN</name>
<protein>
    <submittedName>
        <fullName evidence="3">Glycine/betaine ABC transporter substrate-binding protein</fullName>
    </submittedName>
</protein>
<dbReference type="STRING" id="1522368.IN07_11810"/>
<evidence type="ECO:0000259" key="2">
    <source>
        <dbReference type="Pfam" id="PF04069"/>
    </source>
</evidence>
<evidence type="ECO:0000313" key="3">
    <source>
        <dbReference type="EMBL" id="KGH46551.1"/>
    </source>
</evidence>
<dbReference type="Pfam" id="PF04069">
    <property type="entry name" value="OpuAC"/>
    <property type="match status" value="1"/>
</dbReference>
<dbReference type="RefSeq" id="WP_036335959.1">
    <property type="nucleotide sequence ID" value="NZ_JPMX01000046.1"/>
</dbReference>
<comment type="caution">
    <text evidence="3">The sequence shown here is derived from an EMBL/GenBank/DDBJ whole genome shotgun (WGS) entry which is preliminary data.</text>
</comment>